<gene>
    <name evidence="6" type="ORF">ACFSQS_06705</name>
</gene>
<evidence type="ECO:0000256" key="1">
    <source>
        <dbReference type="ARBA" id="ARBA00022614"/>
    </source>
</evidence>
<dbReference type="InterPro" id="IPR032675">
    <property type="entry name" value="LRR_dom_sf"/>
</dbReference>
<name>A0ABW5JRC8_9FLAO</name>
<dbReference type="PANTHER" id="PTHR47566">
    <property type="match status" value="1"/>
</dbReference>
<dbReference type="Proteomes" id="UP001597441">
    <property type="component" value="Unassembled WGS sequence"/>
</dbReference>
<dbReference type="NCBIfam" id="TIGR04183">
    <property type="entry name" value="Por_Secre_tail"/>
    <property type="match status" value="1"/>
</dbReference>
<dbReference type="Pfam" id="PF18962">
    <property type="entry name" value="Por_Secre_tail"/>
    <property type="match status" value="1"/>
</dbReference>
<feature type="signal peptide" evidence="4">
    <location>
        <begin position="1"/>
        <end position="20"/>
    </location>
</feature>
<evidence type="ECO:0000256" key="4">
    <source>
        <dbReference type="SAM" id="SignalP"/>
    </source>
</evidence>
<evidence type="ECO:0000259" key="5">
    <source>
        <dbReference type="Pfam" id="PF18962"/>
    </source>
</evidence>
<dbReference type="EMBL" id="JBHULK010000002">
    <property type="protein sequence ID" value="MFD2534791.1"/>
    <property type="molecule type" value="Genomic_DNA"/>
</dbReference>
<keyword evidence="1" id="KW-0433">Leucine-rich repeat</keyword>
<reference evidence="7" key="1">
    <citation type="journal article" date="2019" name="Int. J. Syst. Evol. Microbiol.">
        <title>The Global Catalogue of Microorganisms (GCM) 10K type strain sequencing project: providing services to taxonomists for standard genome sequencing and annotation.</title>
        <authorList>
            <consortium name="The Broad Institute Genomics Platform"/>
            <consortium name="The Broad Institute Genome Sequencing Center for Infectious Disease"/>
            <person name="Wu L."/>
            <person name="Ma J."/>
        </authorList>
    </citation>
    <scope>NUCLEOTIDE SEQUENCE [LARGE SCALE GENOMIC DNA]</scope>
    <source>
        <strain evidence="7">KCTC 42903</strain>
    </source>
</reference>
<protein>
    <submittedName>
        <fullName evidence="6">T9SS type A sorting domain-containing protein</fullName>
    </submittedName>
</protein>
<comment type="caution">
    <text evidence="6">The sequence shown here is derived from an EMBL/GenBank/DDBJ whole genome shotgun (WGS) entry which is preliminary data.</text>
</comment>
<dbReference type="InterPro" id="IPR026444">
    <property type="entry name" value="Secre_tail"/>
</dbReference>
<organism evidence="6 7">
    <name type="scientific">Gelatiniphilus marinus</name>
    <dbReference type="NCBI Taxonomy" id="1759464"/>
    <lineage>
        <taxon>Bacteria</taxon>
        <taxon>Pseudomonadati</taxon>
        <taxon>Bacteroidota</taxon>
        <taxon>Flavobacteriia</taxon>
        <taxon>Flavobacteriales</taxon>
        <taxon>Flavobacteriaceae</taxon>
        <taxon>Gelatiniphilus</taxon>
    </lineage>
</organism>
<keyword evidence="3" id="KW-0677">Repeat</keyword>
<evidence type="ECO:0000256" key="2">
    <source>
        <dbReference type="ARBA" id="ARBA00022729"/>
    </source>
</evidence>
<dbReference type="InterPro" id="IPR052574">
    <property type="entry name" value="CDIRP"/>
</dbReference>
<evidence type="ECO:0000313" key="7">
    <source>
        <dbReference type="Proteomes" id="UP001597441"/>
    </source>
</evidence>
<feature type="chain" id="PRO_5046952047" evidence="4">
    <location>
        <begin position="21"/>
        <end position="801"/>
    </location>
</feature>
<keyword evidence="7" id="KW-1185">Reference proteome</keyword>
<proteinExistence type="predicted"/>
<dbReference type="SUPFAM" id="SSF52058">
    <property type="entry name" value="L domain-like"/>
    <property type="match status" value="3"/>
</dbReference>
<dbReference type="PANTHER" id="PTHR47566:SF1">
    <property type="entry name" value="PROTEIN NUD1"/>
    <property type="match status" value="1"/>
</dbReference>
<evidence type="ECO:0000313" key="6">
    <source>
        <dbReference type="EMBL" id="MFD2534791.1"/>
    </source>
</evidence>
<sequence>MKTIILIFSIICLNCTPIFAQLTSIPDSRFEQALIDLGYDEVPINGWVFTGEINSISNLDVSNKNILDLTGIEDFEALTVLNCNNNLLTSLDVSENTALESLTFANNDITNIDLSQNVFLGALQCSNNQIRSLSLNANTGLNSLYCEGNQLESLDVSQNITLRNLKCDNNQLTSLNVENGNNTNFLLFNATNNPDLYCIEVDNPAYASNNWTDIDSHTFFSGDCNAVTFVPDDNFEQALIDMGYDSGPLDDYVLTSNINSVTSLSILSRNISDLTGIEDFVALTSLRCQDNQLTSLNLSQNTALRVLLCGNNQLESLDVSQNTALGNLNCSYNQLESLDVTQNTALYTLNCRNNSLTNLNVKNGNNTNLNNFHANNNPDLFCVEVDDAAYSSANWINIDSQTVFSEDCSTLTYVPDDNFEQALIDLGFDSGPLNDYVFTENINSVTSLQIAGNNIADLTGIEDFSALTTLSCNSNQLTNMDVSQNTALTVLDCYNNQLTSIDVSKNTALTQLLCANNALTSLDVKNGNNINLEFFNAFNNPDLYCIEVDDASYSETNWTQIDPHTSFSENCRYDETYIPDDNFEQALIDLEYDSGALDNYVITEKINKITALSVTNQNITDLTGIEDFTAIQLLDCSNNKIKHADLRANTALTGIYFSNNDLETLNLKIGNTANLEEIITTNNQNLLCIEVDDATYATANLSGGIDEQTSFSEDCSTLSTSELDFANKTKLYPNPATHSITIKTSLEKDITSIEIYNLIGKRMPLPSSENNTFNISHLASGIYILNIYIEEKNVVKKLVVN</sequence>
<accession>A0ABW5JRC8</accession>
<dbReference type="Gene3D" id="3.80.10.10">
    <property type="entry name" value="Ribonuclease Inhibitor"/>
    <property type="match status" value="4"/>
</dbReference>
<evidence type="ECO:0000256" key="3">
    <source>
        <dbReference type="ARBA" id="ARBA00022737"/>
    </source>
</evidence>
<keyword evidence="2 4" id="KW-0732">Signal</keyword>
<feature type="domain" description="Secretion system C-terminal sorting" evidence="5">
    <location>
        <begin position="731"/>
        <end position="800"/>
    </location>
</feature>
<dbReference type="RefSeq" id="WP_388016029.1">
    <property type="nucleotide sequence ID" value="NZ_JBHUDT010000002.1"/>
</dbReference>